<feature type="transmembrane region" description="Helical" evidence="1">
    <location>
        <begin position="7"/>
        <end position="25"/>
    </location>
</feature>
<organism evidence="2 3">
    <name type="scientific">Candidatus Acidiferrum panamense</name>
    <dbReference type="NCBI Taxonomy" id="2741543"/>
    <lineage>
        <taxon>Bacteria</taxon>
        <taxon>Pseudomonadati</taxon>
        <taxon>Acidobacteriota</taxon>
        <taxon>Terriglobia</taxon>
        <taxon>Candidatus Acidiferrales</taxon>
        <taxon>Candidatus Acidiferrum</taxon>
    </lineage>
</organism>
<dbReference type="EMBL" id="JACDQQ010000558">
    <property type="protein sequence ID" value="MBA0084471.1"/>
    <property type="molecule type" value="Genomic_DNA"/>
</dbReference>
<comment type="caution">
    <text evidence="2">The sequence shown here is derived from an EMBL/GenBank/DDBJ whole genome shotgun (WGS) entry which is preliminary data.</text>
</comment>
<dbReference type="Gene3D" id="2.130.10.10">
    <property type="entry name" value="YVTN repeat-like/Quinoprotein amine dehydrogenase"/>
    <property type="match status" value="1"/>
</dbReference>
<dbReference type="AlphaFoldDB" id="A0A7V8NNF7"/>
<dbReference type="PANTHER" id="PTHR47197">
    <property type="entry name" value="PROTEIN NIRF"/>
    <property type="match status" value="1"/>
</dbReference>
<dbReference type="InterPro" id="IPR011048">
    <property type="entry name" value="Haem_d1_sf"/>
</dbReference>
<feature type="non-terminal residue" evidence="2">
    <location>
        <position position="200"/>
    </location>
</feature>
<dbReference type="InterPro" id="IPR015943">
    <property type="entry name" value="WD40/YVTN_repeat-like_dom_sf"/>
</dbReference>
<protein>
    <recommendedName>
        <fullName evidence="4">YncE family protein</fullName>
    </recommendedName>
</protein>
<dbReference type="SUPFAM" id="SSF51004">
    <property type="entry name" value="C-terminal (heme d1) domain of cytochrome cd1-nitrite reductase"/>
    <property type="match status" value="1"/>
</dbReference>
<keyword evidence="1" id="KW-0812">Transmembrane</keyword>
<dbReference type="PANTHER" id="PTHR47197:SF3">
    <property type="entry name" value="DIHYDRO-HEME D1 DEHYDROGENASE"/>
    <property type="match status" value="1"/>
</dbReference>
<sequence>MGRARNVRIYFLAVVVAIGALILLLREHRPSFLRPDLHLCAYVTTADGAVTVVDLVKLKAVAHIPVGPGLSGMREHPTRPEILGISSLGGFAWIFDARAYQVSARIPLGPLPYALDFSPDGGRAYTTTSGNDTVLAIDIRSRTIAARGRTGREPVLARVSPDGKTVVVVNRRDGTLGVHDAATLELRSTVSVLPQPEGVA</sequence>
<evidence type="ECO:0000313" key="2">
    <source>
        <dbReference type="EMBL" id="MBA0084471.1"/>
    </source>
</evidence>
<name>A0A7V8NNF7_9BACT</name>
<evidence type="ECO:0008006" key="4">
    <source>
        <dbReference type="Google" id="ProtNLM"/>
    </source>
</evidence>
<evidence type="ECO:0000313" key="3">
    <source>
        <dbReference type="Proteomes" id="UP000567293"/>
    </source>
</evidence>
<dbReference type="Proteomes" id="UP000567293">
    <property type="component" value="Unassembled WGS sequence"/>
</dbReference>
<keyword evidence="1" id="KW-0472">Membrane</keyword>
<proteinExistence type="predicted"/>
<dbReference type="InterPro" id="IPR051200">
    <property type="entry name" value="Host-pathogen_enzymatic-act"/>
</dbReference>
<reference evidence="2" key="1">
    <citation type="submission" date="2020-06" db="EMBL/GenBank/DDBJ databases">
        <title>Legume-microbial interactions unlock mineral nutrients during tropical forest succession.</title>
        <authorList>
            <person name="Epihov D.Z."/>
        </authorList>
    </citation>
    <scope>NUCLEOTIDE SEQUENCE [LARGE SCALE GENOMIC DNA]</scope>
    <source>
        <strain evidence="2">Pan2503</strain>
    </source>
</reference>
<keyword evidence="3" id="KW-1185">Reference proteome</keyword>
<gene>
    <name evidence="2" type="ORF">HRJ53_05710</name>
</gene>
<evidence type="ECO:0000256" key="1">
    <source>
        <dbReference type="SAM" id="Phobius"/>
    </source>
</evidence>
<keyword evidence="1" id="KW-1133">Transmembrane helix</keyword>
<accession>A0A7V8NNF7</accession>